<dbReference type="EMBL" id="JACSQR010000001">
    <property type="protein sequence ID" value="MBD7946492.1"/>
    <property type="molecule type" value="Genomic_DNA"/>
</dbReference>
<dbReference type="SMART" id="SM00044">
    <property type="entry name" value="CYCc"/>
    <property type="match status" value="1"/>
</dbReference>
<feature type="transmembrane region" description="Helical" evidence="2">
    <location>
        <begin position="50"/>
        <end position="68"/>
    </location>
</feature>
<dbReference type="Pfam" id="PF00211">
    <property type="entry name" value="Guanylate_cyc"/>
    <property type="match status" value="1"/>
</dbReference>
<feature type="transmembrane region" description="Helical" evidence="2">
    <location>
        <begin position="118"/>
        <end position="136"/>
    </location>
</feature>
<feature type="coiled-coil region" evidence="1">
    <location>
        <begin position="436"/>
        <end position="463"/>
    </location>
</feature>
<keyword evidence="2" id="KW-0472">Membrane</keyword>
<dbReference type="InterPro" id="IPR050697">
    <property type="entry name" value="Adenylyl/Guanylyl_Cyclase_3/4"/>
</dbReference>
<feature type="transmembrane region" description="Helical" evidence="2">
    <location>
        <begin position="26"/>
        <end position="43"/>
    </location>
</feature>
<dbReference type="Proteomes" id="UP000606724">
    <property type="component" value="Unassembled WGS sequence"/>
</dbReference>
<name>A0ABR8RG21_9GAMM</name>
<dbReference type="InterPro" id="IPR001054">
    <property type="entry name" value="A/G_cyclase"/>
</dbReference>
<keyword evidence="2" id="KW-1133">Transmembrane helix</keyword>
<feature type="transmembrane region" description="Helical" evidence="2">
    <location>
        <begin position="80"/>
        <end position="106"/>
    </location>
</feature>
<gene>
    <name evidence="4" type="ORF">H9653_00335</name>
</gene>
<keyword evidence="1" id="KW-0175">Coiled coil</keyword>
<reference evidence="4 5" key="1">
    <citation type="submission" date="2020-08" db="EMBL/GenBank/DDBJ databases">
        <title>A Genomic Blueprint of the Chicken Gut Microbiome.</title>
        <authorList>
            <person name="Gilroy R."/>
            <person name="Ravi A."/>
            <person name="Getino M."/>
            <person name="Pursley I."/>
            <person name="Horton D.L."/>
            <person name="Alikhan N.-F."/>
            <person name="Baker D."/>
            <person name="Gharbi K."/>
            <person name="Hall N."/>
            <person name="Watson M."/>
            <person name="Adriaenssens E.M."/>
            <person name="Foster-Nyarko E."/>
            <person name="Jarju S."/>
            <person name="Secka A."/>
            <person name="Antonio M."/>
            <person name="Oren A."/>
            <person name="Chaudhuri R."/>
            <person name="La Ragione R.M."/>
            <person name="Hildebrand F."/>
            <person name="Pallen M.J."/>
        </authorList>
    </citation>
    <scope>NUCLEOTIDE SEQUENCE [LARGE SCALE GENOMIC DNA]</scope>
    <source>
        <strain evidence="4 5">Sa4CVA2</strain>
    </source>
</reference>
<organism evidence="4 5">
    <name type="scientific">Psychrobacter communis</name>
    <dbReference type="NCBI Taxonomy" id="2762238"/>
    <lineage>
        <taxon>Bacteria</taxon>
        <taxon>Pseudomonadati</taxon>
        <taxon>Pseudomonadota</taxon>
        <taxon>Gammaproteobacteria</taxon>
        <taxon>Moraxellales</taxon>
        <taxon>Moraxellaceae</taxon>
        <taxon>Psychrobacter</taxon>
    </lineage>
</organism>
<feature type="transmembrane region" description="Helical" evidence="2">
    <location>
        <begin position="148"/>
        <end position="166"/>
    </location>
</feature>
<feature type="domain" description="Guanylate cyclase" evidence="3">
    <location>
        <begin position="226"/>
        <end position="360"/>
    </location>
</feature>
<protein>
    <submittedName>
        <fullName evidence="4">Adenylate/guanylate cyclase domain-containing protein</fullName>
    </submittedName>
</protein>
<dbReference type="GeneID" id="84652346"/>
<evidence type="ECO:0000256" key="2">
    <source>
        <dbReference type="SAM" id="Phobius"/>
    </source>
</evidence>
<evidence type="ECO:0000313" key="5">
    <source>
        <dbReference type="Proteomes" id="UP000606724"/>
    </source>
</evidence>
<evidence type="ECO:0000313" key="4">
    <source>
        <dbReference type="EMBL" id="MBD7946492.1"/>
    </source>
</evidence>
<dbReference type="CDD" id="cd07302">
    <property type="entry name" value="CHD"/>
    <property type="match status" value="1"/>
</dbReference>
<dbReference type="RefSeq" id="WP_191689661.1">
    <property type="nucleotide sequence ID" value="NZ_JACSQR010000001.1"/>
</dbReference>
<keyword evidence="2" id="KW-0812">Transmembrane</keyword>
<dbReference type="SUPFAM" id="SSF55073">
    <property type="entry name" value="Nucleotide cyclase"/>
    <property type="match status" value="1"/>
</dbReference>
<evidence type="ECO:0000256" key="1">
    <source>
        <dbReference type="SAM" id="Coils"/>
    </source>
</evidence>
<accession>A0ABR8RG21</accession>
<sequence length="476" mass="53364">MAFFETTSPKIPVQGGSNSNAYRFDYPEIFVLILTVVLLAIHYNFSPTSMALAVVVCLPSLLILIYNYRRPASFWTSNIVIILSSAVIGSIQFCAVISLSLAALIGLRIILSSPENHLKLLAASVVTVIVFYYVSVTLNSTEMDCHDSFVTPAVLLASMIVILCHFRHVYRDYVDYEARARQAAGRLNTMVSVINKLTRFVPPQVWEPIVKSDSPVSVENKRAKLTMMFSDIVGFTELSDSLSADNLADILNTYMHCMTLIANKHGAVLDKFIGDGMVCFFGEPNSRGPRQDALDCVAMAIDMRREMRTLRQKWRLLGFEGLYIRIGITTGYCHVGNFGNNNRLSYTLIGKEANLASRLEAVAGKGQIFISESTHDYISHDYDCEYVGAFQLKGFDNKVSAWQVLDPDENKGQLSKWVDHTLPGFNLHLNFKDMQNNDYQDIRNRLNLALARIEQEEQAALLEIVTASKQENISHN</sequence>
<evidence type="ECO:0000259" key="3">
    <source>
        <dbReference type="PROSITE" id="PS50125"/>
    </source>
</evidence>
<keyword evidence="5" id="KW-1185">Reference proteome</keyword>
<dbReference type="PANTHER" id="PTHR43081">
    <property type="entry name" value="ADENYLATE CYCLASE, TERMINAL-DIFFERENTIATION SPECIFIC-RELATED"/>
    <property type="match status" value="1"/>
</dbReference>
<dbReference type="PROSITE" id="PS50125">
    <property type="entry name" value="GUANYLATE_CYCLASE_2"/>
    <property type="match status" value="1"/>
</dbReference>
<dbReference type="InterPro" id="IPR029787">
    <property type="entry name" value="Nucleotide_cyclase"/>
</dbReference>
<dbReference type="PANTHER" id="PTHR43081:SF18">
    <property type="entry name" value="BLL7624 PROTEIN"/>
    <property type="match status" value="1"/>
</dbReference>
<dbReference type="Gene3D" id="3.30.70.1230">
    <property type="entry name" value="Nucleotide cyclase"/>
    <property type="match status" value="1"/>
</dbReference>
<comment type="caution">
    <text evidence="4">The sequence shown here is derived from an EMBL/GenBank/DDBJ whole genome shotgun (WGS) entry which is preliminary data.</text>
</comment>
<proteinExistence type="predicted"/>